<keyword evidence="1 5" id="KW-0489">Methyltransferase</keyword>
<dbReference type="Pfam" id="PF17827">
    <property type="entry name" value="PrmC_N"/>
    <property type="match status" value="1"/>
</dbReference>
<evidence type="ECO:0000259" key="6">
    <source>
        <dbReference type="Pfam" id="PF05175"/>
    </source>
</evidence>
<comment type="similarity">
    <text evidence="5">Belongs to the protein N5-glutamine methyltransferase family. PrmC subfamily.</text>
</comment>
<comment type="caution">
    <text evidence="8">The sequence shown here is derived from an EMBL/GenBank/DDBJ whole genome shotgun (WGS) entry which is preliminary data.</text>
</comment>
<comment type="function">
    <text evidence="5">Methylates the class 1 translation termination release factors RF1/PrfA and RF2/PrfB on the glutamine residue of the universally conserved GGQ motif.</text>
</comment>
<evidence type="ECO:0000256" key="1">
    <source>
        <dbReference type="ARBA" id="ARBA00022603"/>
    </source>
</evidence>
<dbReference type="PANTHER" id="PTHR18895:SF74">
    <property type="entry name" value="MTRF1L RELEASE FACTOR GLUTAMINE METHYLTRANSFERASE"/>
    <property type="match status" value="1"/>
</dbReference>
<gene>
    <name evidence="5" type="primary">prmC</name>
    <name evidence="8" type="ORF">DFR52_1054</name>
</gene>
<feature type="binding site" evidence="5">
    <location>
        <position position="184"/>
    </location>
    <ligand>
        <name>S-adenosyl-L-methionine</name>
        <dbReference type="ChEBI" id="CHEBI:59789"/>
    </ligand>
</feature>
<dbReference type="GO" id="GO:0102559">
    <property type="term" value="F:peptide chain release factor N(5)-glutamine methyltransferase activity"/>
    <property type="evidence" value="ECO:0007669"/>
    <property type="project" value="UniProtKB-EC"/>
</dbReference>
<dbReference type="Gene3D" id="3.40.50.150">
    <property type="entry name" value="Vaccinia Virus protein VP39"/>
    <property type="match status" value="1"/>
</dbReference>
<organism evidence="8 9">
    <name type="scientific">Hoeflea marina</name>
    <dbReference type="NCBI Taxonomy" id="274592"/>
    <lineage>
        <taxon>Bacteria</taxon>
        <taxon>Pseudomonadati</taxon>
        <taxon>Pseudomonadota</taxon>
        <taxon>Alphaproteobacteria</taxon>
        <taxon>Hyphomicrobiales</taxon>
        <taxon>Rhizobiaceae</taxon>
        <taxon>Hoeflea</taxon>
    </lineage>
</organism>
<dbReference type="SUPFAM" id="SSF53335">
    <property type="entry name" value="S-adenosyl-L-methionine-dependent methyltransferases"/>
    <property type="match status" value="1"/>
</dbReference>
<evidence type="ECO:0000259" key="7">
    <source>
        <dbReference type="Pfam" id="PF17827"/>
    </source>
</evidence>
<dbReference type="NCBIfam" id="TIGR03534">
    <property type="entry name" value="RF_mod_PrmC"/>
    <property type="match status" value="1"/>
</dbReference>
<dbReference type="HAMAP" id="MF_02126">
    <property type="entry name" value="RF_methyltr_PrmC"/>
    <property type="match status" value="1"/>
</dbReference>
<dbReference type="EC" id="2.1.1.297" evidence="5"/>
<dbReference type="Pfam" id="PF05175">
    <property type="entry name" value="MTS"/>
    <property type="match status" value="1"/>
</dbReference>
<sequence length="296" mass="30713">MTGAEREPATLGSLLGEARSALRAGKVATPDLDARLLVSGLLDVTTTALLTQADAPVRPIDAVQVRRAVAERLRGRPVHRILGFREFYGQRLLLSAETLEPRPDTEVLVDAVLPHVRAVVDAAGSCAIADLGIGTGAIGLALLAEAPAATCLGIDCSADAVATATANATALGLESRYRAAVGDWLGGLSERFDIIVSNPPYIVTADIERLAAEVRLHDPLVALDGGPDGLAAYRSIAGQVEAHLKPGGLVAVEIGEGQGRDVTAIFAAAGFTLARSHADLSRIERVLVFSDGRVAL</sequence>
<dbReference type="InterPro" id="IPR002052">
    <property type="entry name" value="DNA_methylase_N6_adenine_CS"/>
</dbReference>
<evidence type="ECO:0000256" key="5">
    <source>
        <dbReference type="HAMAP-Rule" id="MF_02126"/>
    </source>
</evidence>
<dbReference type="NCBIfam" id="TIGR00536">
    <property type="entry name" value="hemK_fam"/>
    <property type="match status" value="1"/>
</dbReference>
<dbReference type="InterPro" id="IPR007848">
    <property type="entry name" value="Small_mtfrase_dom"/>
</dbReference>
<reference evidence="8 9" key="1">
    <citation type="submission" date="2018-05" db="EMBL/GenBank/DDBJ databases">
        <title>Genomic Encyclopedia of Type Strains, Phase IV (KMG-IV): sequencing the most valuable type-strain genomes for metagenomic binning, comparative biology and taxonomic classification.</title>
        <authorList>
            <person name="Goeker M."/>
        </authorList>
    </citation>
    <scope>NUCLEOTIDE SEQUENCE [LARGE SCALE GENOMIC DNA]</scope>
    <source>
        <strain evidence="8 9">DSM 16791</strain>
    </source>
</reference>
<evidence type="ECO:0000313" key="9">
    <source>
        <dbReference type="Proteomes" id="UP000246352"/>
    </source>
</evidence>
<accession>A0A317PJX6</accession>
<evidence type="ECO:0000256" key="4">
    <source>
        <dbReference type="ARBA" id="ARBA00048391"/>
    </source>
</evidence>
<dbReference type="PROSITE" id="PS00092">
    <property type="entry name" value="N6_MTASE"/>
    <property type="match status" value="1"/>
</dbReference>
<dbReference type="InterPro" id="IPR029063">
    <property type="entry name" value="SAM-dependent_MTases_sf"/>
</dbReference>
<feature type="domain" description="Release factor glutamine methyltransferase N-terminal" evidence="7">
    <location>
        <begin position="14"/>
        <end position="83"/>
    </location>
</feature>
<dbReference type="InterPro" id="IPR050320">
    <property type="entry name" value="N5-glutamine_MTase"/>
</dbReference>
<keyword evidence="2 5" id="KW-0808">Transferase</keyword>
<comment type="catalytic activity">
    <reaction evidence="4 5">
        <text>L-glutaminyl-[peptide chain release factor] + S-adenosyl-L-methionine = N(5)-methyl-L-glutaminyl-[peptide chain release factor] + S-adenosyl-L-homocysteine + H(+)</text>
        <dbReference type="Rhea" id="RHEA:42896"/>
        <dbReference type="Rhea" id="RHEA-COMP:10271"/>
        <dbReference type="Rhea" id="RHEA-COMP:10272"/>
        <dbReference type="ChEBI" id="CHEBI:15378"/>
        <dbReference type="ChEBI" id="CHEBI:30011"/>
        <dbReference type="ChEBI" id="CHEBI:57856"/>
        <dbReference type="ChEBI" id="CHEBI:59789"/>
        <dbReference type="ChEBI" id="CHEBI:61891"/>
        <dbReference type="EC" id="2.1.1.297"/>
    </reaction>
</comment>
<dbReference type="InterPro" id="IPR004556">
    <property type="entry name" value="HemK-like"/>
</dbReference>
<dbReference type="Gene3D" id="1.10.8.10">
    <property type="entry name" value="DNA helicase RuvA subunit, C-terminal domain"/>
    <property type="match status" value="1"/>
</dbReference>
<dbReference type="GO" id="GO:0003676">
    <property type="term" value="F:nucleic acid binding"/>
    <property type="evidence" value="ECO:0007669"/>
    <property type="project" value="InterPro"/>
</dbReference>
<dbReference type="PANTHER" id="PTHR18895">
    <property type="entry name" value="HEMK METHYLTRANSFERASE"/>
    <property type="match status" value="1"/>
</dbReference>
<dbReference type="OrthoDB" id="9800643at2"/>
<feature type="domain" description="Methyltransferase small" evidence="6">
    <location>
        <begin position="125"/>
        <end position="208"/>
    </location>
</feature>
<dbReference type="AlphaFoldDB" id="A0A317PJX6"/>
<evidence type="ECO:0000256" key="2">
    <source>
        <dbReference type="ARBA" id="ARBA00022679"/>
    </source>
</evidence>
<feature type="binding site" evidence="5">
    <location>
        <begin position="132"/>
        <end position="136"/>
    </location>
    <ligand>
        <name>S-adenosyl-L-methionine</name>
        <dbReference type="ChEBI" id="CHEBI:59789"/>
    </ligand>
</feature>
<dbReference type="Proteomes" id="UP000246352">
    <property type="component" value="Unassembled WGS sequence"/>
</dbReference>
<dbReference type="InterPro" id="IPR040758">
    <property type="entry name" value="PrmC_N"/>
</dbReference>
<feature type="binding site" evidence="5">
    <location>
        <position position="155"/>
    </location>
    <ligand>
        <name>S-adenosyl-L-methionine</name>
        <dbReference type="ChEBI" id="CHEBI:59789"/>
    </ligand>
</feature>
<name>A0A317PJX6_9HYPH</name>
<dbReference type="RefSeq" id="WP_110033460.1">
    <property type="nucleotide sequence ID" value="NZ_QGTR01000005.1"/>
</dbReference>
<dbReference type="GO" id="GO:0032259">
    <property type="term" value="P:methylation"/>
    <property type="evidence" value="ECO:0007669"/>
    <property type="project" value="UniProtKB-KW"/>
</dbReference>
<evidence type="ECO:0000256" key="3">
    <source>
        <dbReference type="ARBA" id="ARBA00022691"/>
    </source>
</evidence>
<keyword evidence="3 5" id="KW-0949">S-adenosyl-L-methionine</keyword>
<protein>
    <recommendedName>
        <fullName evidence="5">Release factor glutamine methyltransferase</fullName>
        <shortName evidence="5">RF MTase</shortName>
        <ecNumber evidence="5">2.1.1.297</ecNumber>
    </recommendedName>
    <alternativeName>
        <fullName evidence="5">N5-glutamine methyltransferase PrmC</fullName>
    </alternativeName>
    <alternativeName>
        <fullName evidence="5">Protein-(glutamine-N5) MTase PrmC</fullName>
    </alternativeName>
    <alternativeName>
        <fullName evidence="5">Protein-glutamine N-methyltransferase PrmC</fullName>
    </alternativeName>
</protein>
<dbReference type="InterPro" id="IPR019874">
    <property type="entry name" value="RF_methyltr_PrmC"/>
</dbReference>
<evidence type="ECO:0000313" key="8">
    <source>
        <dbReference type="EMBL" id="PWV98027.1"/>
    </source>
</evidence>
<feature type="binding site" evidence="5">
    <location>
        <position position="198"/>
    </location>
    <ligand>
        <name>S-adenosyl-L-methionine</name>
        <dbReference type="ChEBI" id="CHEBI:59789"/>
    </ligand>
</feature>
<feature type="binding site" evidence="5">
    <location>
        <begin position="198"/>
        <end position="201"/>
    </location>
    <ligand>
        <name>substrate</name>
    </ligand>
</feature>
<proteinExistence type="inferred from homology"/>
<keyword evidence="9" id="KW-1185">Reference proteome</keyword>
<dbReference type="EMBL" id="QGTR01000005">
    <property type="protein sequence ID" value="PWV98027.1"/>
    <property type="molecule type" value="Genomic_DNA"/>
</dbReference>